<dbReference type="EMBL" id="FUXZ01000014">
    <property type="protein sequence ID" value="SKA70680.1"/>
    <property type="molecule type" value="Genomic_DNA"/>
</dbReference>
<comment type="catalytic activity">
    <reaction evidence="1 10">
        <text>2 ATP = 3',3'-c-di-AMP + 2 diphosphate</text>
        <dbReference type="Rhea" id="RHEA:35655"/>
        <dbReference type="ChEBI" id="CHEBI:30616"/>
        <dbReference type="ChEBI" id="CHEBI:33019"/>
        <dbReference type="ChEBI" id="CHEBI:71500"/>
        <dbReference type="EC" id="2.7.7.85"/>
    </reaction>
</comment>
<comment type="subunit">
    <text evidence="10">Probably a homodimer.</text>
</comment>
<dbReference type="Pfam" id="PF19293">
    <property type="entry name" value="CdaA_N"/>
    <property type="match status" value="1"/>
</dbReference>
<name>A0A1T4W090_9FIRM</name>
<keyword evidence="13" id="KW-1185">Reference proteome</keyword>
<dbReference type="Gene3D" id="3.40.1700.10">
    <property type="entry name" value="DNA integrity scanning protein, DisA, N-terminal domain"/>
    <property type="match status" value="1"/>
</dbReference>
<dbReference type="NCBIfam" id="TIGR00159">
    <property type="entry name" value="diadenylate cyclase CdaA"/>
    <property type="match status" value="1"/>
</dbReference>
<dbReference type="RefSeq" id="WP_078766905.1">
    <property type="nucleotide sequence ID" value="NZ_FUXZ01000014.1"/>
</dbReference>
<dbReference type="InterPro" id="IPR036888">
    <property type="entry name" value="DNA_integrity_DisA_N_sf"/>
</dbReference>
<comment type="similarity">
    <text evidence="10">Belongs to the adenylate cyclase family. DacA/CdaA subfamily.</text>
</comment>
<keyword evidence="7 10" id="KW-0067">ATP-binding</keyword>
<dbReference type="PROSITE" id="PS51794">
    <property type="entry name" value="DAC"/>
    <property type="match status" value="1"/>
</dbReference>
<evidence type="ECO:0000256" key="3">
    <source>
        <dbReference type="ARBA" id="ARBA00022679"/>
    </source>
</evidence>
<dbReference type="InterPro" id="IPR014046">
    <property type="entry name" value="C-di-AMP_synthase"/>
</dbReference>
<feature type="transmembrane region" description="Helical" evidence="10">
    <location>
        <begin position="26"/>
        <end position="43"/>
    </location>
</feature>
<evidence type="ECO:0000256" key="8">
    <source>
        <dbReference type="ARBA" id="ARBA00022989"/>
    </source>
</evidence>
<keyword evidence="2 10" id="KW-1003">Cell membrane</keyword>
<evidence type="ECO:0000256" key="9">
    <source>
        <dbReference type="ARBA" id="ARBA00023136"/>
    </source>
</evidence>
<dbReference type="OrthoDB" id="9807385at2"/>
<keyword evidence="9 10" id="KW-0472">Membrane</keyword>
<evidence type="ECO:0000259" key="11">
    <source>
        <dbReference type="PROSITE" id="PS51794"/>
    </source>
</evidence>
<organism evidence="12 13">
    <name type="scientific">Eubacterium uniforme</name>
    <dbReference type="NCBI Taxonomy" id="39495"/>
    <lineage>
        <taxon>Bacteria</taxon>
        <taxon>Bacillati</taxon>
        <taxon>Bacillota</taxon>
        <taxon>Clostridia</taxon>
        <taxon>Eubacteriales</taxon>
        <taxon>Eubacteriaceae</taxon>
        <taxon>Eubacterium</taxon>
    </lineage>
</organism>
<proteinExistence type="inferred from homology"/>
<keyword evidence="8 10" id="KW-1133">Transmembrane helix</keyword>
<keyword evidence="4 10" id="KW-0812">Transmembrane</keyword>
<dbReference type="AlphaFoldDB" id="A0A1T4W090"/>
<keyword evidence="3 10" id="KW-0808">Transferase</keyword>
<protein>
    <recommendedName>
        <fullName evidence="10">Diadenylate cyclase</fullName>
        <shortName evidence="10">DAC</shortName>
        <ecNumber evidence="10">2.7.7.85</ecNumber>
    </recommendedName>
    <alternativeName>
        <fullName evidence="10">Cyclic-di-AMP synthase</fullName>
        <shortName evidence="10">c-di-AMP synthase</shortName>
    </alternativeName>
</protein>
<dbReference type="GO" id="GO:0006171">
    <property type="term" value="P:cAMP biosynthetic process"/>
    <property type="evidence" value="ECO:0007669"/>
    <property type="project" value="InterPro"/>
</dbReference>
<reference evidence="12 13" key="1">
    <citation type="submission" date="2017-02" db="EMBL/GenBank/DDBJ databases">
        <authorList>
            <person name="Peterson S.W."/>
        </authorList>
    </citation>
    <scope>NUCLEOTIDE SEQUENCE [LARGE SCALE GENOMIC DNA]</scope>
    <source>
        <strain evidence="12 13">ATCC 35992</strain>
    </source>
</reference>
<dbReference type="InterPro" id="IPR003390">
    <property type="entry name" value="DNA_integrity_scan_DisA_N"/>
</dbReference>
<keyword evidence="5 10" id="KW-0548">Nucleotidyltransferase</keyword>
<dbReference type="Pfam" id="PF02457">
    <property type="entry name" value="DAC"/>
    <property type="match status" value="1"/>
</dbReference>
<dbReference type="PANTHER" id="PTHR34185:SF1">
    <property type="entry name" value="DIADENYLATE CYCLASE"/>
    <property type="match status" value="1"/>
</dbReference>
<dbReference type="Proteomes" id="UP000190814">
    <property type="component" value="Unassembled WGS sequence"/>
</dbReference>
<evidence type="ECO:0000256" key="5">
    <source>
        <dbReference type="ARBA" id="ARBA00022695"/>
    </source>
</evidence>
<dbReference type="GO" id="GO:0004016">
    <property type="term" value="F:adenylate cyclase activity"/>
    <property type="evidence" value="ECO:0007669"/>
    <property type="project" value="UniProtKB-UniRule"/>
</dbReference>
<evidence type="ECO:0000313" key="13">
    <source>
        <dbReference type="Proteomes" id="UP000190814"/>
    </source>
</evidence>
<comment type="function">
    <text evidence="10">Catalyzes the condensation of 2 ATP molecules into cyclic di-AMP (c-di-AMP), a second messenger used to regulate differing processes in different bacteria.</text>
</comment>
<dbReference type="InterPro" id="IPR034701">
    <property type="entry name" value="CdaA"/>
</dbReference>
<dbReference type="FunFam" id="3.40.1700.10:FF:000002">
    <property type="entry name" value="Diadenylate cyclase"/>
    <property type="match status" value="1"/>
</dbReference>
<evidence type="ECO:0000256" key="10">
    <source>
        <dbReference type="HAMAP-Rule" id="MF_01499"/>
    </source>
</evidence>
<sequence>MGYVFEHFRHFVLKYFEIPKLYNTDIVEIIILAIIVYEITMWIQKTRAWSLLKGIIFLLLFIIIASIFQLSTILWIANKTLSVGIIAILIVFQPELRKALEQLGKRRLFTGIFKPDDTTNIINSDVYDEIIKATFEMAKNKTGALIVIEKNIALDEYVNTGITLDAKISSQLLINIFEHNTPLHDGAVIIKNDRIIAATCYLPLSDNMLISKELGTRHRAALGISEVTDSYTIIVSEETGRVSLAKGGNLVACKTGENLKTELMPKVRKKNKKNNKKFKIWKGHRK</sequence>
<dbReference type="PANTHER" id="PTHR34185">
    <property type="entry name" value="DIADENYLATE CYCLASE"/>
    <property type="match status" value="1"/>
</dbReference>
<evidence type="ECO:0000256" key="2">
    <source>
        <dbReference type="ARBA" id="ARBA00022475"/>
    </source>
</evidence>
<dbReference type="EC" id="2.7.7.85" evidence="10"/>
<evidence type="ECO:0000256" key="4">
    <source>
        <dbReference type="ARBA" id="ARBA00022692"/>
    </source>
</evidence>
<dbReference type="SUPFAM" id="SSF143597">
    <property type="entry name" value="YojJ-like"/>
    <property type="match status" value="1"/>
</dbReference>
<dbReference type="PIRSF" id="PIRSF004793">
    <property type="entry name" value="UCP004793"/>
    <property type="match status" value="1"/>
</dbReference>
<gene>
    <name evidence="10" type="primary">dacA</name>
    <name evidence="12" type="ORF">SAMN02745111_02076</name>
</gene>
<dbReference type="STRING" id="39495.SAMN02745111_02076"/>
<evidence type="ECO:0000256" key="1">
    <source>
        <dbReference type="ARBA" id="ARBA00000877"/>
    </source>
</evidence>
<evidence type="ECO:0000256" key="7">
    <source>
        <dbReference type="ARBA" id="ARBA00022840"/>
    </source>
</evidence>
<accession>A0A1T4W090</accession>
<evidence type="ECO:0000313" key="12">
    <source>
        <dbReference type="EMBL" id="SKA70680.1"/>
    </source>
</evidence>
<comment type="caution">
    <text evidence="10">Lacks conserved residue(s) required for the propagation of feature annotation.</text>
</comment>
<evidence type="ECO:0000256" key="6">
    <source>
        <dbReference type="ARBA" id="ARBA00022741"/>
    </source>
</evidence>
<dbReference type="GO" id="GO:0005524">
    <property type="term" value="F:ATP binding"/>
    <property type="evidence" value="ECO:0007669"/>
    <property type="project" value="UniProtKB-UniRule"/>
</dbReference>
<dbReference type="InterPro" id="IPR050338">
    <property type="entry name" value="DisA"/>
</dbReference>
<feature type="transmembrane region" description="Helical" evidence="10">
    <location>
        <begin position="55"/>
        <end position="77"/>
    </location>
</feature>
<dbReference type="InterPro" id="IPR045585">
    <property type="entry name" value="CdaA_N"/>
</dbReference>
<keyword evidence="6 10" id="KW-0547">Nucleotide-binding</keyword>
<dbReference type="GO" id="GO:0106408">
    <property type="term" value="F:diadenylate cyclase activity"/>
    <property type="evidence" value="ECO:0007669"/>
    <property type="project" value="UniProtKB-EC"/>
</dbReference>
<feature type="domain" description="DAC" evidence="11">
    <location>
        <begin position="93"/>
        <end position="256"/>
    </location>
</feature>
<dbReference type="HAMAP" id="MF_01499">
    <property type="entry name" value="DacA"/>
    <property type="match status" value="1"/>
</dbReference>